<name>A0A6A6N9V9_HEVBR</name>
<dbReference type="Proteomes" id="UP000467840">
    <property type="component" value="Chromosome 10"/>
</dbReference>
<gene>
    <name evidence="2" type="ORF">GH714_032529</name>
</gene>
<feature type="region of interest" description="Disordered" evidence="1">
    <location>
        <begin position="1"/>
        <end position="20"/>
    </location>
</feature>
<dbReference type="AlphaFoldDB" id="A0A6A6N9V9"/>
<sequence length="132" mass="14070">MTASKFSIEEEDGLNEKGDQRGVVLISRGLELSSSTRGSSSCASSGGALTTCSGCLLSSRPRSISSILEDDRQQFSLTIEDKEDIGDISAHYKRLIGTRGVASNDEEKEEDCTTAIDGGGLRVLAIRYASVF</sequence>
<protein>
    <submittedName>
        <fullName evidence="2">Uncharacterized protein</fullName>
    </submittedName>
</protein>
<evidence type="ECO:0000256" key="1">
    <source>
        <dbReference type="SAM" id="MobiDB-lite"/>
    </source>
</evidence>
<accession>A0A6A6N9V9</accession>
<comment type="caution">
    <text evidence="2">The sequence shown here is derived from an EMBL/GenBank/DDBJ whole genome shotgun (WGS) entry which is preliminary data.</text>
</comment>
<reference evidence="2 3" key="1">
    <citation type="journal article" date="2020" name="Mol. Plant">
        <title>The Chromosome-Based Rubber Tree Genome Provides New Insights into Spurge Genome Evolution and Rubber Biosynthesis.</title>
        <authorList>
            <person name="Liu J."/>
            <person name="Shi C."/>
            <person name="Shi C.C."/>
            <person name="Li W."/>
            <person name="Zhang Q.J."/>
            <person name="Zhang Y."/>
            <person name="Li K."/>
            <person name="Lu H.F."/>
            <person name="Shi C."/>
            <person name="Zhu S.T."/>
            <person name="Xiao Z.Y."/>
            <person name="Nan H."/>
            <person name="Yue Y."/>
            <person name="Zhu X.G."/>
            <person name="Wu Y."/>
            <person name="Hong X.N."/>
            <person name="Fan G.Y."/>
            <person name="Tong Y."/>
            <person name="Zhang D."/>
            <person name="Mao C.L."/>
            <person name="Liu Y.L."/>
            <person name="Hao S.J."/>
            <person name="Liu W.Q."/>
            <person name="Lv M.Q."/>
            <person name="Zhang H.B."/>
            <person name="Liu Y."/>
            <person name="Hu-Tang G.R."/>
            <person name="Wang J.P."/>
            <person name="Wang J.H."/>
            <person name="Sun Y.H."/>
            <person name="Ni S.B."/>
            <person name="Chen W.B."/>
            <person name="Zhang X.C."/>
            <person name="Jiao Y.N."/>
            <person name="Eichler E.E."/>
            <person name="Li G.H."/>
            <person name="Liu X."/>
            <person name="Gao L.Z."/>
        </authorList>
    </citation>
    <scope>NUCLEOTIDE SEQUENCE [LARGE SCALE GENOMIC DNA]</scope>
    <source>
        <strain evidence="3">cv. GT1</strain>
        <tissue evidence="2">Leaf</tissue>
    </source>
</reference>
<evidence type="ECO:0000313" key="2">
    <source>
        <dbReference type="EMBL" id="KAF2320999.1"/>
    </source>
</evidence>
<dbReference type="EMBL" id="JAAGAX010000003">
    <property type="protein sequence ID" value="KAF2320999.1"/>
    <property type="molecule type" value="Genomic_DNA"/>
</dbReference>
<proteinExistence type="predicted"/>
<organism evidence="2 3">
    <name type="scientific">Hevea brasiliensis</name>
    <name type="common">Para rubber tree</name>
    <name type="synonym">Siphonia brasiliensis</name>
    <dbReference type="NCBI Taxonomy" id="3981"/>
    <lineage>
        <taxon>Eukaryota</taxon>
        <taxon>Viridiplantae</taxon>
        <taxon>Streptophyta</taxon>
        <taxon>Embryophyta</taxon>
        <taxon>Tracheophyta</taxon>
        <taxon>Spermatophyta</taxon>
        <taxon>Magnoliopsida</taxon>
        <taxon>eudicotyledons</taxon>
        <taxon>Gunneridae</taxon>
        <taxon>Pentapetalae</taxon>
        <taxon>rosids</taxon>
        <taxon>fabids</taxon>
        <taxon>Malpighiales</taxon>
        <taxon>Euphorbiaceae</taxon>
        <taxon>Crotonoideae</taxon>
        <taxon>Micrandreae</taxon>
        <taxon>Hevea</taxon>
    </lineage>
</organism>
<evidence type="ECO:0000313" key="3">
    <source>
        <dbReference type="Proteomes" id="UP000467840"/>
    </source>
</evidence>
<keyword evidence="3" id="KW-1185">Reference proteome</keyword>